<feature type="transmembrane region" description="Helical" evidence="1">
    <location>
        <begin position="56"/>
        <end position="82"/>
    </location>
</feature>
<keyword evidence="5" id="KW-1185">Reference proteome</keyword>
<feature type="transmembrane region" description="Helical" evidence="1">
    <location>
        <begin position="88"/>
        <end position="108"/>
    </location>
</feature>
<proteinExistence type="predicted"/>
<organism evidence="3 4">
    <name type="scientific">Micromonospora sicca</name>
    <dbReference type="NCBI Taxonomy" id="2202420"/>
    <lineage>
        <taxon>Bacteria</taxon>
        <taxon>Bacillati</taxon>
        <taxon>Actinomycetota</taxon>
        <taxon>Actinomycetes</taxon>
        <taxon>Micromonosporales</taxon>
        <taxon>Micromonosporaceae</taxon>
        <taxon>Micromonospora</taxon>
    </lineage>
</organism>
<dbReference type="Proteomes" id="UP001290101">
    <property type="component" value="Unassembled WGS sequence"/>
</dbReference>
<evidence type="ECO:0000313" key="3">
    <source>
        <dbReference type="EMBL" id="PWR15496.1"/>
    </source>
</evidence>
<dbReference type="InterPro" id="IPR009937">
    <property type="entry name" value="Phage_holin_3_6"/>
</dbReference>
<dbReference type="Proteomes" id="UP000246050">
    <property type="component" value="Unassembled WGS sequence"/>
</dbReference>
<reference evidence="3 4" key="1">
    <citation type="submission" date="2018-05" db="EMBL/GenBank/DDBJ databases">
        <title>Micromonosporas from Atacama Desert.</title>
        <authorList>
            <person name="Carro L."/>
            <person name="Golinska P."/>
            <person name="Klenk H.-P."/>
            <person name="Goodfellow M."/>
        </authorList>
    </citation>
    <scope>NUCLEOTIDE SEQUENCE [LARGE SCALE GENOMIC DNA]</scope>
    <source>
        <strain evidence="3 4">4G51</strain>
    </source>
</reference>
<dbReference type="AlphaFoldDB" id="A0A317DNW5"/>
<name>A0A317DNW5_9ACTN</name>
<evidence type="ECO:0000313" key="2">
    <source>
        <dbReference type="EMBL" id="MDZ5491156.1"/>
    </source>
</evidence>
<keyword evidence="1" id="KW-1133">Transmembrane helix</keyword>
<evidence type="ECO:0000313" key="5">
    <source>
        <dbReference type="Proteomes" id="UP001290101"/>
    </source>
</evidence>
<dbReference type="Pfam" id="PF07332">
    <property type="entry name" value="Phage_holin_3_6"/>
    <property type="match status" value="1"/>
</dbReference>
<sequence length="137" mass="14755">MSDSRPHSASATAERSQASIGDLLGEVTRDISTLVRQEVQLAKAEVRQEAKTAGMVAGMFGAAAIAGLLTLFFLSCALWWGLSNVMDQGWAALIVGAIWAVIGAVLVARARKQMRQLRPLPRTQQTAREIPNALRGR</sequence>
<evidence type="ECO:0000313" key="4">
    <source>
        <dbReference type="Proteomes" id="UP000246050"/>
    </source>
</evidence>
<gene>
    <name evidence="3" type="ORF">DKT69_10405</name>
    <name evidence="2" type="ORF">U2F25_17085</name>
</gene>
<dbReference type="RefSeq" id="WP_109801357.1">
    <property type="nucleotide sequence ID" value="NZ_JAXOTQ010000020.1"/>
</dbReference>
<accession>A0A317DNW5</accession>
<comment type="caution">
    <text evidence="3">The sequence shown here is derived from an EMBL/GenBank/DDBJ whole genome shotgun (WGS) entry which is preliminary data.</text>
</comment>
<keyword evidence="1" id="KW-0812">Transmembrane</keyword>
<dbReference type="EMBL" id="QGKS01000181">
    <property type="protein sequence ID" value="PWR15496.1"/>
    <property type="molecule type" value="Genomic_DNA"/>
</dbReference>
<dbReference type="EMBL" id="JAXOTQ010000020">
    <property type="protein sequence ID" value="MDZ5491156.1"/>
    <property type="molecule type" value="Genomic_DNA"/>
</dbReference>
<protein>
    <submittedName>
        <fullName evidence="2">Phage holin family protein</fullName>
    </submittedName>
</protein>
<reference evidence="2 5" key="2">
    <citation type="submission" date="2023-12" db="EMBL/GenBank/DDBJ databases">
        <title>Micromonospora sp. nov., isolated from Atacama Desert.</title>
        <authorList>
            <person name="Carro L."/>
            <person name="Golinska P."/>
            <person name="Klenk H.-P."/>
            <person name="Goodfellow M."/>
        </authorList>
    </citation>
    <scope>NUCLEOTIDE SEQUENCE [LARGE SCALE GENOMIC DNA]</scope>
    <source>
        <strain evidence="2 5">4G53</strain>
    </source>
</reference>
<evidence type="ECO:0000256" key="1">
    <source>
        <dbReference type="SAM" id="Phobius"/>
    </source>
</evidence>
<keyword evidence="1" id="KW-0472">Membrane</keyword>
<dbReference type="OrthoDB" id="3216929at2"/>